<evidence type="ECO:0000259" key="14">
    <source>
        <dbReference type="PROSITE" id="PS50089"/>
    </source>
</evidence>
<reference evidence="15" key="1">
    <citation type="submission" date="2021-03" db="EMBL/GenBank/DDBJ databases">
        <authorList>
            <person name="Li Z."/>
            <person name="Yang C."/>
        </authorList>
    </citation>
    <scope>NUCLEOTIDE SEQUENCE</scope>
    <source>
        <strain evidence="15">Dzin_1.0</strain>
        <tissue evidence="15">Leaf</tissue>
    </source>
</reference>
<dbReference type="SMART" id="SM00184">
    <property type="entry name" value="RING"/>
    <property type="match status" value="1"/>
</dbReference>
<feature type="domain" description="RING-type" evidence="14">
    <location>
        <begin position="61"/>
        <end position="103"/>
    </location>
</feature>
<dbReference type="Proteomes" id="UP001085076">
    <property type="component" value="Miscellaneous, Linkage group lg09"/>
</dbReference>
<dbReference type="Gene3D" id="3.30.40.10">
    <property type="entry name" value="Zinc/RING finger domain, C3HC4 (zinc finger)"/>
    <property type="match status" value="1"/>
</dbReference>
<evidence type="ECO:0000256" key="1">
    <source>
        <dbReference type="ARBA" id="ARBA00000900"/>
    </source>
</evidence>
<comment type="catalytic activity">
    <reaction evidence="1">
        <text>S-ubiquitinyl-[E2 ubiquitin-conjugating enzyme]-L-cysteine + [acceptor protein]-L-lysine = [E2 ubiquitin-conjugating enzyme]-L-cysteine + N(6)-ubiquitinyl-[acceptor protein]-L-lysine.</text>
        <dbReference type="EC" id="2.3.2.27"/>
    </reaction>
</comment>
<evidence type="ECO:0000313" key="15">
    <source>
        <dbReference type="EMBL" id="KAJ0963563.1"/>
    </source>
</evidence>
<sequence length="178" mass="19530">MPKDRGCDFTTVCMREQHEHERPQEIIRGSCMVGGVNKKVLEAIPVYAYRTKNEDEEHLECSVCLGELEEGDSVRALPNCGHVFHCSCIDAWLVQHSTCPFCRSGVPIVEPLVVSVGQDGSINGDHDHAAGFSLAMVLREKIRNKGALCLSCLTLFSFNDVVESSEYSPGHSSSSSMV</sequence>
<evidence type="ECO:0000256" key="8">
    <source>
        <dbReference type="ARBA" id="ARBA00022771"/>
    </source>
</evidence>
<keyword evidence="11" id="KW-1133">Transmembrane helix</keyword>
<keyword evidence="7" id="KW-0479">Metal-binding</keyword>
<accession>A0A9D5BZY6</accession>
<evidence type="ECO:0000313" key="16">
    <source>
        <dbReference type="Proteomes" id="UP001085076"/>
    </source>
</evidence>
<keyword evidence="6" id="KW-0812">Transmembrane</keyword>
<evidence type="ECO:0000256" key="10">
    <source>
        <dbReference type="ARBA" id="ARBA00022833"/>
    </source>
</evidence>
<evidence type="ECO:0000256" key="9">
    <source>
        <dbReference type="ARBA" id="ARBA00022786"/>
    </source>
</evidence>
<evidence type="ECO:0000256" key="3">
    <source>
        <dbReference type="ARBA" id="ARBA00004906"/>
    </source>
</evidence>
<dbReference type="EMBL" id="JAGGNH010000009">
    <property type="protein sequence ID" value="KAJ0963563.1"/>
    <property type="molecule type" value="Genomic_DNA"/>
</dbReference>
<organism evidence="15 16">
    <name type="scientific">Dioscorea zingiberensis</name>
    <dbReference type="NCBI Taxonomy" id="325984"/>
    <lineage>
        <taxon>Eukaryota</taxon>
        <taxon>Viridiplantae</taxon>
        <taxon>Streptophyta</taxon>
        <taxon>Embryophyta</taxon>
        <taxon>Tracheophyta</taxon>
        <taxon>Spermatophyta</taxon>
        <taxon>Magnoliopsida</taxon>
        <taxon>Liliopsida</taxon>
        <taxon>Dioscoreales</taxon>
        <taxon>Dioscoreaceae</taxon>
        <taxon>Dioscorea</taxon>
    </lineage>
</organism>
<dbReference type="AlphaFoldDB" id="A0A9D5BZY6"/>
<dbReference type="GO" id="GO:0061630">
    <property type="term" value="F:ubiquitin protein ligase activity"/>
    <property type="evidence" value="ECO:0007669"/>
    <property type="project" value="UniProtKB-EC"/>
</dbReference>
<evidence type="ECO:0000256" key="5">
    <source>
        <dbReference type="ARBA" id="ARBA00022679"/>
    </source>
</evidence>
<reference evidence="15" key="2">
    <citation type="journal article" date="2022" name="Hortic Res">
        <title>The genome of Dioscorea zingiberensis sheds light on the biosynthesis, origin and evolution of the medicinally important diosgenin saponins.</title>
        <authorList>
            <person name="Li Y."/>
            <person name="Tan C."/>
            <person name="Li Z."/>
            <person name="Guo J."/>
            <person name="Li S."/>
            <person name="Chen X."/>
            <person name="Wang C."/>
            <person name="Dai X."/>
            <person name="Yang H."/>
            <person name="Song W."/>
            <person name="Hou L."/>
            <person name="Xu J."/>
            <person name="Tong Z."/>
            <person name="Xu A."/>
            <person name="Yuan X."/>
            <person name="Wang W."/>
            <person name="Yang Q."/>
            <person name="Chen L."/>
            <person name="Sun Z."/>
            <person name="Wang K."/>
            <person name="Pan B."/>
            <person name="Chen J."/>
            <person name="Bao Y."/>
            <person name="Liu F."/>
            <person name="Qi X."/>
            <person name="Gang D.R."/>
            <person name="Wen J."/>
            <person name="Li J."/>
        </authorList>
    </citation>
    <scope>NUCLEOTIDE SEQUENCE</scope>
    <source>
        <strain evidence="15">Dzin_1.0</strain>
    </source>
</reference>
<dbReference type="OrthoDB" id="651315at2759"/>
<gene>
    <name evidence="15" type="ORF">J5N97_028685</name>
</gene>
<protein>
    <recommendedName>
        <fullName evidence="4">RING-type E3 ubiquitin transferase</fullName>
        <ecNumber evidence="4">2.3.2.27</ecNumber>
    </recommendedName>
</protein>
<dbReference type="PANTHER" id="PTHR46913:SF1">
    <property type="entry name" value="RING-H2 FINGER PROTEIN ATL16"/>
    <property type="match status" value="1"/>
</dbReference>
<comment type="caution">
    <text evidence="15">The sequence shown here is derived from an EMBL/GenBank/DDBJ whole genome shotgun (WGS) entry which is preliminary data.</text>
</comment>
<dbReference type="FunFam" id="3.30.40.10:FF:000187">
    <property type="entry name" value="E3 ubiquitin-protein ligase ATL6"/>
    <property type="match status" value="1"/>
</dbReference>
<keyword evidence="10" id="KW-0862">Zinc</keyword>
<evidence type="ECO:0000256" key="7">
    <source>
        <dbReference type="ARBA" id="ARBA00022723"/>
    </source>
</evidence>
<evidence type="ECO:0000256" key="13">
    <source>
        <dbReference type="PROSITE-ProRule" id="PRU00175"/>
    </source>
</evidence>
<dbReference type="SUPFAM" id="SSF57850">
    <property type="entry name" value="RING/U-box"/>
    <property type="match status" value="1"/>
</dbReference>
<name>A0A9D5BZY6_9LILI</name>
<keyword evidence="16" id="KW-1185">Reference proteome</keyword>
<keyword evidence="12" id="KW-0472">Membrane</keyword>
<dbReference type="EC" id="2.3.2.27" evidence="4"/>
<dbReference type="Pfam" id="PF13639">
    <property type="entry name" value="zf-RING_2"/>
    <property type="match status" value="1"/>
</dbReference>
<evidence type="ECO:0000256" key="6">
    <source>
        <dbReference type="ARBA" id="ARBA00022692"/>
    </source>
</evidence>
<comment type="pathway">
    <text evidence="3">Protein modification; protein ubiquitination.</text>
</comment>
<evidence type="ECO:0000256" key="11">
    <source>
        <dbReference type="ARBA" id="ARBA00022989"/>
    </source>
</evidence>
<dbReference type="GO" id="GO:0008270">
    <property type="term" value="F:zinc ion binding"/>
    <property type="evidence" value="ECO:0007669"/>
    <property type="project" value="UniProtKB-KW"/>
</dbReference>
<keyword evidence="8 13" id="KW-0863">Zinc-finger</keyword>
<evidence type="ECO:0000256" key="2">
    <source>
        <dbReference type="ARBA" id="ARBA00004167"/>
    </source>
</evidence>
<dbReference type="InterPro" id="IPR044600">
    <property type="entry name" value="ATL1/ATL16-like"/>
</dbReference>
<dbReference type="GO" id="GO:0016020">
    <property type="term" value="C:membrane"/>
    <property type="evidence" value="ECO:0007669"/>
    <property type="project" value="UniProtKB-SubCell"/>
</dbReference>
<keyword evidence="5" id="KW-0808">Transferase</keyword>
<evidence type="ECO:0000256" key="4">
    <source>
        <dbReference type="ARBA" id="ARBA00012483"/>
    </source>
</evidence>
<dbReference type="GO" id="GO:0016567">
    <property type="term" value="P:protein ubiquitination"/>
    <property type="evidence" value="ECO:0007669"/>
    <property type="project" value="InterPro"/>
</dbReference>
<dbReference type="InterPro" id="IPR013083">
    <property type="entry name" value="Znf_RING/FYVE/PHD"/>
</dbReference>
<dbReference type="InterPro" id="IPR001841">
    <property type="entry name" value="Znf_RING"/>
</dbReference>
<dbReference type="PROSITE" id="PS50089">
    <property type="entry name" value="ZF_RING_2"/>
    <property type="match status" value="1"/>
</dbReference>
<proteinExistence type="predicted"/>
<dbReference type="PANTHER" id="PTHR46913">
    <property type="entry name" value="RING-H2 FINGER PROTEIN ATL16"/>
    <property type="match status" value="1"/>
</dbReference>
<comment type="subcellular location">
    <subcellularLocation>
        <location evidence="2">Membrane</location>
        <topology evidence="2">Single-pass membrane protein</topology>
    </subcellularLocation>
</comment>
<evidence type="ECO:0000256" key="12">
    <source>
        <dbReference type="ARBA" id="ARBA00023136"/>
    </source>
</evidence>
<keyword evidence="9" id="KW-0833">Ubl conjugation pathway</keyword>